<dbReference type="InterPro" id="IPR001752">
    <property type="entry name" value="Kinesin_motor_dom"/>
</dbReference>
<dbReference type="PANTHER" id="PTHR47968:SF13">
    <property type="entry name" value="KINESIN-LIKE PROTEIN KIF19 ISOFORM X1"/>
    <property type="match status" value="1"/>
</dbReference>
<keyword evidence="3 6" id="KW-0067">ATP-binding</keyword>
<dbReference type="PROSITE" id="PS50067">
    <property type="entry name" value="KINESIN_MOTOR_2"/>
    <property type="match status" value="1"/>
</dbReference>
<accession>A0A1Y2ETX9</accession>
<evidence type="ECO:0000313" key="10">
    <source>
        <dbReference type="Proteomes" id="UP000193467"/>
    </source>
</evidence>
<evidence type="ECO:0000256" key="3">
    <source>
        <dbReference type="ARBA" id="ARBA00022840"/>
    </source>
</evidence>
<dbReference type="AlphaFoldDB" id="A0A1Y2ETX9"/>
<dbReference type="InterPro" id="IPR027417">
    <property type="entry name" value="P-loop_NTPase"/>
</dbReference>
<evidence type="ECO:0000256" key="6">
    <source>
        <dbReference type="PROSITE-ProRule" id="PRU00283"/>
    </source>
</evidence>
<reference evidence="9 10" key="1">
    <citation type="submission" date="2016-07" db="EMBL/GenBank/DDBJ databases">
        <title>Pervasive Adenine N6-methylation of Active Genes in Fungi.</title>
        <authorList>
            <consortium name="DOE Joint Genome Institute"/>
            <person name="Mondo S.J."/>
            <person name="Dannebaum R.O."/>
            <person name="Kuo R.C."/>
            <person name="Labutti K."/>
            <person name="Haridas S."/>
            <person name="Kuo A."/>
            <person name="Salamov A."/>
            <person name="Ahrendt S.R."/>
            <person name="Lipzen A."/>
            <person name="Sullivan W."/>
            <person name="Andreopoulos W.B."/>
            <person name="Clum A."/>
            <person name="Lindquist E."/>
            <person name="Daum C."/>
            <person name="Ramamoorthy G.K."/>
            <person name="Gryganskyi A."/>
            <person name="Culley D."/>
            <person name="Magnuson J.K."/>
            <person name="James T.Y."/>
            <person name="O'Malley M.A."/>
            <person name="Stajich J.E."/>
            <person name="Spatafora J.W."/>
            <person name="Visel A."/>
            <person name="Grigoriev I.V."/>
        </authorList>
    </citation>
    <scope>NUCLEOTIDE SEQUENCE [LARGE SCALE GENOMIC DNA]</scope>
    <source>
        <strain evidence="9 10">62-1032</strain>
    </source>
</reference>
<dbReference type="PANTHER" id="PTHR47968">
    <property type="entry name" value="CENTROMERE PROTEIN E"/>
    <property type="match status" value="1"/>
</dbReference>
<dbReference type="GO" id="GO:0016787">
    <property type="term" value="F:hydrolase activity"/>
    <property type="evidence" value="ECO:0007669"/>
    <property type="project" value="UniProtKB-KW"/>
</dbReference>
<keyword evidence="4" id="KW-0175">Coiled coil</keyword>
<comment type="caution">
    <text evidence="9">The sequence shown here is derived from an EMBL/GenBank/DDBJ whole genome shotgun (WGS) entry which is preliminary data.</text>
</comment>
<dbReference type="PROSITE" id="PS00411">
    <property type="entry name" value="KINESIN_MOTOR_1"/>
    <property type="match status" value="1"/>
</dbReference>
<protein>
    <recommendedName>
        <fullName evidence="7">Kinesin-like protein</fullName>
    </recommendedName>
</protein>
<evidence type="ECO:0000256" key="4">
    <source>
        <dbReference type="ARBA" id="ARBA00023054"/>
    </source>
</evidence>
<evidence type="ECO:0000256" key="2">
    <source>
        <dbReference type="ARBA" id="ARBA00022741"/>
    </source>
</evidence>
<dbReference type="InterPro" id="IPR019821">
    <property type="entry name" value="Kinesin_motor_CS"/>
</dbReference>
<sequence length="437" mass="47785">MNDGASSISVAVRVRPFSAKEQLQLSSTYGVGPVLFNSDGSATSSTPQPSRPMPINNNPGCMRKVLKVLDERILVFDPPESNAVASFQPKSALPMMGKKVKDIRFCFDRVFDEDCGQEEVYDGSAKELVGHVMNGFHSTVFAYGATGCGKTHTISGSETQPGIVFLIMKDLFARIGAKSDDTDFSLSVSYLEIYNETIRDLLEPEKGALQLRESNGTATPANLSTKEPKDAFDVVEWITLGNQNRTVNATEANATSSRSHAVLRVTVTQKPKAGGLTDTQQSATLSVIDLAGSERASVTKNKGDRLIEGANINRSLLALGNCINALCDPRKRGHVPYRDSKLTRLLKQSLGGNCKTVMIVCVSPSSAHYDETHNTLQYANRAKEIKTKAIRNVISVDRHVAQYCQQIMQQAEQIELLKKQLADKGSYFDPQPRSHQL</sequence>
<dbReference type="GO" id="GO:0005874">
    <property type="term" value="C:microtubule"/>
    <property type="evidence" value="ECO:0007669"/>
    <property type="project" value="UniProtKB-KW"/>
</dbReference>
<dbReference type="InterPro" id="IPR036961">
    <property type="entry name" value="Kinesin_motor_dom_sf"/>
</dbReference>
<keyword evidence="2 6" id="KW-0547">Nucleotide-binding</keyword>
<dbReference type="InterPro" id="IPR027640">
    <property type="entry name" value="Kinesin-like_fam"/>
</dbReference>
<name>A0A1Y2ETX9_9BASI</name>
<evidence type="ECO:0000256" key="1">
    <source>
        <dbReference type="ARBA" id="ARBA00022701"/>
    </source>
</evidence>
<gene>
    <name evidence="9" type="ORF">BCR35DRAFT_321865</name>
</gene>
<dbReference type="FunCoup" id="A0A1Y2ETX9">
    <property type="interactions" value="195"/>
</dbReference>
<dbReference type="OrthoDB" id="3176171at2759"/>
<evidence type="ECO:0000256" key="5">
    <source>
        <dbReference type="ARBA" id="ARBA00023175"/>
    </source>
</evidence>
<organism evidence="9 10">
    <name type="scientific">Leucosporidium creatinivorum</name>
    <dbReference type="NCBI Taxonomy" id="106004"/>
    <lineage>
        <taxon>Eukaryota</taxon>
        <taxon>Fungi</taxon>
        <taxon>Dikarya</taxon>
        <taxon>Basidiomycota</taxon>
        <taxon>Pucciniomycotina</taxon>
        <taxon>Microbotryomycetes</taxon>
        <taxon>Leucosporidiales</taxon>
        <taxon>Leucosporidium</taxon>
    </lineage>
</organism>
<keyword evidence="5 6" id="KW-0505">Motor protein</keyword>
<dbReference type="STRING" id="106004.A0A1Y2ETX9"/>
<dbReference type="CDD" id="cd01370">
    <property type="entry name" value="KISc_KIP3_like"/>
    <property type="match status" value="1"/>
</dbReference>
<feature type="binding site" evidence="6">
    <location>
        <begin position="144"/>
        <end position="151"/>
    </location>
    <ligand>
        <name>ATP</name>
        <dbReference type="ChEBI" id="CHEBI:30616"/>
    </ligand>
</feature>
<dbReference type="InParanoid" id="A0A1Y2ETX9"/>
<dbReference type="EMBL" id="MCGR01000039">
    <property type="protein sequence ID" value="ORY75020.1"/>
    <property type="molecule type" value="Genomic_DNA"/>
</dbReference>
<dbReference type="SUPFAM" id="SSF52540">
    <property type="entry name" value="P-loop containing nucleoside triphosphate hydrolases"/>
    <property type="match status" value="1"/>
</dbReference>
<dbReference type="Gene3D" id="3.40.850.10">
    <property type="entry name" value="Kinesin motor domain"/>
    <property type="match status" value="1"/>
</dbReference>
<keyword evidence="1 7" id="KW-0493">Microtubule</keyword>
<dbReference type="GO" id="GO:0003777">
    <property type="term" value="F:microtubule motor activity"/>
    <property type="evidence" value="ECO:0007669"/>
    <property type="project" value="InterPro"/>
</dbReference>
<dbReference type="GO" id="GO:0005524">
    <property type="term" value="F:ATP binding"/>
    <property type="evidence" value="ECO:0007669"/>
    <property type="project" value="UniProtKB-UniRule"/>
</dbReference>
<dbReference type="GO" id="GO:0008017">
    <property type="term" value="F:microtubule binding"/>
    <property type="evidence" value="ECO:0007669"/>
    <property type="project" value="InterPro"/>
</dbReference>
<evidence type="ECO:0000256" key="7">
    <source>
        <dbReference type="RuleBase" id="RU000394"/>
    </source>
</evidence>
<evidence type="ECO:0000313" key="9">
    <source>
        <dbReference type="EMBL" id="ORY75020.1"/>
    </source>
</evidence>
<dbReference type="Proteomes" id="UP000193467">
    <property type="component" value="Unassembled WGS sequence"/>
</dbReference>
<proteinExistence type="inferred from homology"/>
<comment type="similarity">
    <text evidence="6 7">Belongs to the TRAFAC class myosin-kinesin ATPase superfamily. Kinesin family.</text>
</comment>
<keyword evidence="9" id="KW-0378">Hydrolase</keyword>
<evidence type="ECO:0000259" key="8">
    <source>
        <dbReference type="PROSITE" id="PS50067"/>
    </source>
</evidence>
<dbReference type="GO" id="GO:0007018">
    <property type="term" value="P:microtubule-based movement"/>
    <property type="evidence" value="ECO:0007669"/>
    <property type="project" value="InterPro"/>
</dbReference>
<dbReference type="PRINTS" id="PR00380">
    <property type="entry name" value="KINESINHEAVY"/>
</dbReference>
<keyword evidence="10" id="KW-1185">Reference proteome</keyword>
<dbReference type="SMART" id="SM00129">
    <property type="entry name" value="KISc"/>
    <property type="match status" value="1"/>
</dbReference>
<dbReference type="Pfam" id="PF00225">
    <property type="entry name" value="Kinesin"/>
    <property type="match status" value="1"/>
</dbReference>
<feature type="domain" description="Kinesin motor" evidence="8">
    <location>
        <begin position="7"/>
        <end position="385"/>
    </location>
</feature>